<dbReference type="Proteomes" id="UP000006201">
    <property type="component" value="Unassembled WGS sequence"/>
</dbReference>
<name>A4CAT6_9GAMM</name>
<dbReference type="HOGENOM" id="CLU_2094793_0_0_6"/>
<proteinExistence type="predicted"/>
<keyword evidence="2" id="KW-1185">Reference proteome</keyword>
<reference evidence="1 2" key="1">
    <citation type="submission" date="2006-02" db="EMBL/GenBank/DDBJ databases">
        <authorList>
            <person name="Moran M.A."/>
            <person name="Kjelleberg S."/>
            <person name="Egan S."/>
            <person name="Saunders N."/>
            <person name="Thomas T."/>
            <person name="Ferriera S."/>
            <person name="Johnson J."/>
            <person name="Kravitz S."/>
            <person name="Halpern A."/>
            <person name="Remington K."/>
            <person name="Beeson K."/>
            <person name="Tran B."/>
            <person name="Rogers Y.-H."/>
            <person name="Friedman R."/>
            <person name="Venter J.C."/>
        </authorList>
    </citation>
    <scope>NUCLEOTIDE SEQUENCE [LARGE SCALE GENOMIC DNA]</scope>
    <source>
        <strain evidence="1 2">D2</strain>
    </source>
</reference>
<gene>
    <name evidence="1" type="ORF">PTD2_21802</name>
</gene>
<sequence length="116" mass="13322">MFLIFLLPSYVFANDSCERTPEYIELRDEIYQLVTKPYRECKSSTKSSEHWKAVSNCVADAQGEDAFECGKLVDNQVYPTPHINVTHCELLKPSSEFFIQTLHEIADAKKIVECKT</sequence>
<protein>
    <submittedName>
        <fullName evidence="1">Uncharacterized protein</fullName>
    </submittedName>
</protein>
<dbReference type="eggNOG" id="ENOG502ZWBE">
    <property type="taxonomic scope" value="Bacteria"/>
</dbReference>
<dbReference type="AlphaFoldDB" id="A4CAT6"/>
<dbReference type="EMBL" id="AAOH01000004">
    <property type="protein sequence ID" value="EAR28494.1"/>
    <property type="molecule type" value="Genomic_DNA"/>
</dbReference>
<comment type="caution">
    <text evidence="1">The sequence shown here is derived from an EMBL/GenBank/DDBJ whole genome shotgun (WGS) entry which is preliminary data.</text>
</comment>
<evidence type="ECO:0000313" key="1">
    <source>
        <dbReference type="EMBL" id="EAR28494.1"/>
    </source>
</evidence>
<organism evidence="1 2">
    <name type="scientific">Pseudoalteromonas tunicata D2</name>
    <dbReference type="NCBI Taxonomy" id="87626"/>
    <lineage>
        <taxon>Bacteria</taxon>
        <taxon>Pseudomonadati</taxon>
        <taxon>Pseudomonadota</taxon>
        <taxon>Gammaproteobacteria</taxon>
        <taxon>Alteromonadales</taxon>
        <taxon>Pseudoalteromonadaceae</taxon>
        <taxon>Pseudoalteromonas</taxon>
    </lineage>
</organism>
<evidence type="ECO:0000313" key="2">
    <source>
        <dbReference type="Proteomes" id="UP000006201"/>
    </source>
</evidence>
<accession>A4CAT6</accession>
<dbReference type="STRING" id="87626.PTD2_21802"/>